<protein>
    <submittedName>
        <fullName evidence="2">Uncharacterized protein</fullName>
    </submittedName>
</protein>
<organism evidence="2 3">
    <name type="scientific">Streptomonospora litoralis</name>
    <dbReference type="NCBI Taxonomy" id="2498135"/>
    <lineage>
        <taxon>Bacteria</taxon>
        <taxon>Bacillati</taxon>
        <taxon>Actinomycetota</taxon>
        <taxon>Actinomycetes</taxon>
        <taxon>Streptosporangiales</taxon>
        <taxon>Nocardiopsidaceae</taxon>
        <taxon>Streptomonospora</taxon>
    </lineage>
</organism>
<proteinExistence type="predicted"/>
<keyword evidence="1" id="KW-1133">Transmembrane helix</keyword>
<gene>
    <name evidence="2" type="ORF">EKD16_01950</name>
</gene>
<evidence type="ECO:0000313" key="3">
    <source>
        <dbReference type="Proteomes" id="UP000292235"/>
    </source>
</evidence>
<feature type="transmembrane region" description="Helical" evidence="1">
    <location>
        <begin position="34"/>
        <end position="52"/>
    </location>
</feature>
<dbReference type="KEGG" id="strr:EKD16_01950"/>
<reference evidence="2 3" key="1">
    <citation type="submission" date="2019-02" db="EMBL/GenBank/DDBJ databases">
        <authorList>
            <person name="Khodamoradi S."/>
            <person name="Hahnke R.L."/>
            <person name="Kaempfer P."/>
            <person name="Schumann P."/>
            <person name="Rohde M."/>
            <person name="Steinert M."/>
            <person name="Luzhetskyy A."/>
            <person name="Wink J."/>
            <person name="Ruckert C."/>
        </authorList>
    </citation>
    <scope>NUCLEOTIDE SEQUENCE [LARGE SCALE GENOMIC DNA]</scope>
    <source>
        <strain evidence="2 3">M2</strain>
    </source>
</reference>
<dbReference type="EMBL" id="CP036455">
    <property type="protein sequence ID" value="QBI52206.1"/>
    <property type="molecule type" value="Genomic_DNA"/>
</dbReference>
<sequence length="83" mass="9563">MRDQKPRMFPLFLSGAPLLLIPVFGWWLWSNGSYAWQLVALVFPFALLNLIGEVTAYRNRVHLSADVDRWPLSTKLHGSRARP</sequence>
<dbReference type="AlphaFoldDB" id="A0A4P6PVG1"/>
<evidence type="ECO:0000313" key="2">
    <source>
        <dbReference type="EMBL" id="QBI52206.1"/>
    </source>
</evidence>
<name>A0A4P6PVG1_9ACTN</name>
<keyword evidence="3" id="KW-1185">Reference proteome</keyword>
<dbReference type="Proteomes" id="UP000292235">
    <property type="component" value="Chromosome"/>
</dbReference>
<evidence type="ECO:0000256" key="1">
    <source>
        <dbReference type="SAM" id="Phobius"/>
    </source>
</evidence>
<keyword evidence="1" id="KW-0812">Transmembrane</keyword>
<keyword evidence="1" id="KW-0472">Membrane</keyword>
<feature type="transmembrane region" description="Helical" evidence="1">
    <location>
        <begin position="9"/>
        <end position="28"/>
    </location>
</feature>
<accession>A0A4P6PVG1</accession>